<keyword evidence="11" id="KW-1185">Reference proteome</keyword>
<evidence type="ECO:0000313" key="10">
    <source>
        <dbReference type="EMBL" id="CAE7698829.1"/>
    </source>
</evidence>
<sequence length="1066" mass="117148">GPYSEVIKSLVQLSLRHEAELGRLRADGRFMLFLDTPQTNPAAGIMLGVKAVAMEWSQKYAAGTVKSPLRNLLLLAVIKELQSRLTAFLQDEDRCGRAITAGWMAEGHNALDPVWNYWGWNPKEKRQEKTDQQPMQSTAVQAQLQLLEDNITKEGVLLNFRSTKDLEKEQDLEVVPFMITVGLRAPESHATYRAFQLLCGSAVCKLIGARIRRITCPRRIANGAAALPAETALYWMGAMSSHPAGAYGGEFINHVLTLIQPSAYRGLLHTPVLLHPTGATLPELIASWHTQYAVHALHSETVAVPVYENAEGLSVRHIVAANSYLIGSPLLDAGHPVAALSAMHLQLSMAQLLPYPPDVYTDALEEALLLHAATSLLREQGHGTLPPAMGLAVRNDIICWAGQVLEPDSREVFMSYAQSLNRHLRRYLTTYMPEPIGEPGPQSPEAETLAWHFVSDGSATLCGAVRQAVAVLDWQAGRHAFSGERKANVTMGAYSKGPHCGICSGTRAHPSFCRLVNRFINHLCPQLVWTTFALNLDTRTPPHRDQGNAPTGSLLTLLTHNEGGELWLEDGQGQCYNDTEVGMRCGRIIRLSMQSLLFPAHAMTHCTCDWSLTNRVTLAAYCIGRRLPTTHPVLMANRAASMAAEDIPSVAQPAPLVVILADVSMVIGQVKDATTGALRDDSTRVGARVEVIDLEVWLEVCRIIGALKGDAMLAWWAAGFPDDGLNPSQFWACLDDSDTILVIEEDSTARGVDLPLYVRHPKTVNIIALLVYMALGMSVMSFYENWSFVTSFYVIVQIITTVGYGDIAPTASGELFLTFYVLLGTVLVASILNGLIESFLEASEDRLGESLVAMRTNIARSVSQDDLGCRCSWSRSVKDLASATMVYLFFLAVWAAFFTIYEGCSCSYGASRIDGCEEGDQCLATGGAHLSIRQAFYMGVITFSTVGFGDFSPKSRLGRIFGSVWMILGIIAFGTMVGHVSTILTDWRRFHKRRVLVSRDTFNKMDRDGSGKVRRHEFLRYMLVRQGLVKAEALENIDALFEELDQDGSGILSFDEINGRLLPLDS</sequence>
<dbReference type="GO" id="GO:0005509">
    <property type="term" value="F:calcium ion binding"/>
    <property type="evidence" value="ECO:0007669"/>
    <property type="project" value="InterPro"/>
</dbReference>
<evidence type="ECO:0000256" key="6">
    <source>
        <dbReference type="ARBA" id="ARBA00023136"/>
    </source>
</evidence>
<gene>
    <name evidence="10" type="primary">TPK5</name>
    <name evidence="10" type="ORF">SNEC2469_LOCUS20141</name>
</gene>
<evidence type="ECO:0000256" key="3">
    <source>
        <dbReference type="ARBA" id="ARBA00022692"/>
    </source>
</evidence>
<dbReference type="InterPro" id="IPR003280">
    <property type="entry name" value="2pore_dom_K_chnl"/>
</dbReference>
<feature type="transmembrane region" description="Helical" evidence="8">
    <location>
        <begin position="880"/>
        <end position="901"/>
    </location>
</feature>
<organism evidence="10 11">
    <name type="scientific">Symbiodinium necroappetens</name>
    <dbReference type="NCBI Taxonomy" id="1628268"/>
    <lineage>
        <taxon>Eukaryota</taxon>
        <taxon>Sar</taxon>
        <taxon>Alveolata</taxon>
        <taxon>Dinophyceae</taxon>
        <taxon>Suessiales</taxon>
        <taxon>Symbiodiniaceae</taxon>
        <taxon>Symbiodinium</taxon>
    </lineage>
</organism>
<feature type="transmembrane region" description="Helical" evidence="8">
    <location>
        <begin position="790"/>
        <end position="809"/>
    </location>
</feature>
<dbReference type="InterPro" id="IPR018247">
    <property type="entry name" value="EF_Hand_1_Ca_BS"/>
</dbReference>
<dbReference type="PROSITE" id="PS00018">
    <property type="entry name" value="EF_HAND_1"/>
    <property type="match status" value="1"/>
</dbReference>
<dbReference type="GO" id="GO:0015271">
    <property type="term" value="F:outward rectifier potassium channel activity"/>
    <property type="evidence" value="ECO:0007669"/>
    <property type="project" value="TreeGrafter"/>
</dbReference>
<dbReference type="CDD" id="cd00051">
    <property type="entry name" value="EFh"/>
    <property type="match status" value="1"/>
</dbReference>
<dbReference type="OrthoDB" id="433309at2759"/>
<evidence type="ECO:0000256" key="7">
    <source>
        <dbReference type="ARBA" id="ARBA00023303"/>
    </source>
</evidence>
<dbReference type="Gene3D" id="1.10.238.10">
    <property type="entry name" value="EF-hand"/>
    <property type="match status" value="1"/>
</dbReference>
<feature type="domain" description="EF-hand" evidence="9">
    <location>
        <begin position="993"/>
        <end position="1028"/>
    </location>
</feature>
<feature type="non-terminal residue" evidence="10">
    <location>
        <position position="1"/>
    </location>
</feature>
<keyword evidence="4 8" id="KW-1133">Transmembrane helix</keyword>
<dbReference type="EMBL" id="CAJNJA010034842">
    <property type="protein sequence ID" value="CAE7698829.1"/>
    <property type="molecule type" value="Genomic_DNA"/>
</dbReference>
<accession>A0A812X1X6</accession>
<dbReference type="GO" id="GO:0005886">
    <property type="term" value="C:plasma membrane"/>
    <property type="evidence" value="ECO:0007669"/>
    <property type="project" value="TreeGrafter"/>
</dbReference>
<dbReference type="Pfam" id="PF13499">
    <property type="entry name" value="EF-hand_7"/>
    <property type="match status" value="1"/>
</dbReference>
<keyword evidence="5" id="KW-0406">Ion transport</keyword>
<evidence type="ECO:0000256" key="5">
    <source>
        <dbReference type="ARBA" id="ARBA00023065"/>
    </source>
</evidence>
<evidence type="ECO:0000259" key="9">
    <source>
        <dbReference type="PROSITE" id="PS50222"/>
    </source>
</evidence>
<comment type="caution">
    <text evidence="10">The sequence shown here is derived from an EMBL/GenBank/DDBJ whole genome shotgun (WGS) entry which is preliminary data.</text>
</comment>
<dbReference type="InterPro" id="IPR002048">
    <property type="entry name" value="EF_hand_dom"/>
</dbReference>
<dbReference type="GO" id="GO:0030322">
    <property type="term" value="P:stabilization of membrane potential"/>
    <property type="evidence" value="ECO:0007669"/>
    <property type="project" value="TreeGrafter"/>
</dbReference>
<evidence type="ECO:0000256" key="1">
    <source>
        <dbReference type="ARBA" id="ARBA00004141"/>
    </source>
</evidence>
<feature type="transmembrane region" description="Helical" evidence="8">
    <location>
        <begin position="960"/>
        <end position="984"/>
    </location>
</feature>
<dbReference type="InterPro" id="IPR013099">
    <property type="entry name" value="K_chnl_dom"/>
</dbReference>
<keyword evidence="6 8" id="KW-0472">Membrane</keyword>
<protein>
    <submittedName>
        <fullName evidence="10">TPK5 protein</fullName>
    </submittedName>
</protein>
<dbReference type="AlphaFoldDB" id="A0A812X1X6"/>
<evidence type="ECO:0000256" key="2">
    <source>
        <dbReference type="ARBA" id="ARBA00022448"/>
    </source>
</evidence>
<dbReference type="PROSITE" id="PS50222">
    <property type="entry name" value="EF_HAND_2"/>
    <property type="match status" value="2"/>
</dbReference>
<feature type="domain" description="EF-hand" evidence="9">
    <location>
        <begin position="1032"/>
        <end position="1066"/>
    </location>
</feature>
<evidence type="ECO:0000256" key="8">
    <source>
        <dbReference type="SAM" id="Phobius"/>
    </source>
</evidence>
<dbReference type="Pfam" id="PF07885">
    <property type="entry name" value="Ion_trans_2"/>
    <property type="match status" value="2"/>
</dbReference>
<evidence type="ECO:0000313" key="11">
    <source>
        <dbReference type="Proteomes" id="UP000601435"/>
    </source>
</evidence>
<dbReference type="SMART" id="SM00054">
    <property type="entry name" value="EFh"/>
    <property type="match status" value="2"/>
</dbReference>
<feature type="transmembrane region" description="Helical" evidence="8">
    <location>
        <begin position="764"/>
        <end position="783"/>
    </location>
</feature>
<dbReference type="Proteomes" id="UP000601435">
    <property type="component" value="Unassembled WGS sequence"/>
</dbReference>
<reference evidence="10" key="1">
    <citation type="submission" date="2021-02" db="EMBL/GenBank/DDBJ databases">
        <authorList>
            <person name="Dougan E. K."/>
            <person name="Rhodes N."/>
            <person name="Thang M."/>
            <person name="Chan C."/>
        </authorList>
    </citation>
    <scope>NUCLEOTIDE SEQUENCE</scope>
</reference>
<evidence type="ECO:0000256" key="4">
    <source>
        <dbReference type="ARBA" id="ARBA00022989"/>
    </source>
</evidence>
<dbReference type="PANTHER" id="PTHR11003:SF291">
    <property type="entry name" value="IP11374P"/>
    <property type="match status" value="1"/>
</dbReference>
<keyword evidence="3 8" id="KW-0812">Transmembrane</keyword>
<dbReference type="GO" id="GO:0005737">
    <property type="term" value="C:cytoplasm"/>
    <property type="evidence" value="ECO:0007669"/>
    <property type="project" value="UniProtKB-ARBA"/>
</dbReference>
<keyword evidence="2" id="KW-0813">Transport</keyword>
<dbReference type="SUPFAM" id="SSF81324">
    <property type="entry name" value="Voltage-gated potassium channels"/>
    <property type="match status" value="2"/>
</dbReference>
<proteinExistence type="predicted"/>
<comment type="subcellular location">
    <subcellularLocation>
        <location evidence="1">Membrane</location>
        <topology evidence="1">Multi-pass membrane protein</topology>
    </subcellularLocation>
</comment>
<keyword evidence="7" id="KW-0407">Ion channel</keyword>
<dbReference type="Gene3D" id="1.10.287.70">
    <property type="match status" value="2"/>
</dbReference>
<name>A0A812X1X6_9DINO</name>
<dbReference type="GO" id="GO:0022841">
    <property type="term" value="F:potassium ion leak channel activity"/>
    <property type="evidence" value="ECO:0007669"/>
    <property type="project" value="TreeGrafter"/>
</dbReference>
<feature type="transmembrane region" description="Helical" evidence="8">
    <location>
        <begin position="815"/>
        <end position="836"/>
    </location>
</feature>
<dbReference type="PANTHER" id="PTHR11003">
    <property type="entry name" value="POTASSIUM CHANNEL, SUBFAMILY K"/>
    <property type="match status" value="1"/>
</dbReference>